<keyword evidence="6" id="KW-0067">ATP-binding</keyword>
<dbReference type="SUPFAM" id="SSF55874">
    <property type="entry name" value="ATPase domain of HSP90 chaperone/DNA topoisomerase II/histidine kinase"/>
    <property type="match status" value="1"/>
</dbReference>
<comment type="catalytic activity">
    <reaction evidence="1">
        <text>ATP + protein L-histidine = ADP + protein N-phospho-L-histidine.</text>
        <dbReference type="EC" id="2.7.13.3"/>
    </reaction>
</comment>
<dbReference type="EMBL" id="JBHUDJ010000003">
    <property type="protein sequence ID" value="MFD1587395.1"/>
    <property type="molecule type" value="Genomic_DNA"/>
</dbReference>
<evidence type="ECO:0000313" key="9">
    <source>
        <dbReference type="EMBL" id="MFD1587395.1"/>
    </source>
</evidence>
<dbReference type="EC" id="2.7.13.3" evidence="2"/>
<sequence>MVSPLLSFALVWGSITAAAALTVLAWRQRPKAGAEPFAVLMAAGTWWVATSSIGLFTLDAARRLLLHKLEWAGLIVIPLAWILFALEYTSRDEYLTKRTVALLAVIPVVTFVLAMTTDSHGLVYASRAVHVYGDVSIVELSTGPWFWVYTAYAYVLMGVGTLLMLQLIGEASALYRTQAVALLITVLAPWAGNVVFISGLSPVRNFDPTPFMFLISGATGIAALTQFKLLDALPVTSRIARETVIESMDDGVVVVDANDRIVDINRQAASILDCSDSAVIDAPAGEIVPAYERLRTADDPDHCETVEFDRANGTHYYELSMTGLRDDRQRGAVVSIHDVTNRRNRVKQLDVLNRVLRHNLRNEMNVVYGYADQLDDGDAVDRIQEKAMTMVNLGNKAREIDQMLNDDQDGPPIEISDIVEIEVDRARDAHPGVTFELSCPDTDRLVPRTIGSVLRNLIENAAKHNDADEPRVTVDVTLDADTATVDVRDNGPGIPDEERAVLRRGDETPLKHSNGLGLWLVNWGVQTMGGSVSVESRAERGTVVRVEVPTVPPQAAVADE</sequence>
<feature type="transmembrane region" description="Helical" evidence="7">
    <location>
        <begin position="6"/>
        <end position="26"/>
    </location>
</feature>
<dbReference type="AlphaFoldDB" id="A0ABD6CCU8"/>
<keyword evidence="10" id="KW-1185">Reference proteome</keyword>
<evidence type="ECO:0000256" key="2">
    <source>
        <dbReference type="ARBA" id="ARBA00012438"/>
    </source>
</evidence>
<accession>A0ABD6CCU8</accession>
<dbReference type="GO" id="GO:0005524">
    <property type="term" value="F:ATP binding"/>
    <property type="evidence" value="ECO:0007669"/>
    <property type="project" value="UniProtKB-KW"/>
</dbReference>
<feature type="transmembrane region" description="Helical" evidence="7">
    <location>
        <begin position="38"/>
        <end position="57"/>
    </location>
</feature>
<name>A0ABD6CCU8_9EURY</name>
<dbReference type="InterPro" id="IPR005467">
    <property type="entry name" value="His_kinase_dom"/>
</dbReference>
<dbReference type="Proteomes" id="UP001597119">
    <property type="component" value="Unassembled WGS sequence"/>
</dbReference>
<dbReference type="InterPro" id="IPR050980">
    <property type="entry name" value="2C_sensor_his_kinase"/>
</dbReference>
<keyword evidence="5 9" id="KW-0418">Kinase</keyword>
<dbReference type="SUPFAM" id="SSF55785">
    <property type="entry name" value="PYP-like sensor domain (PAS domain)"/>
    <property type="match status" value="1"/>
</dbReference>
<dbReference type="InterPro" id="IPR036890">
    <property type="entry name" value="HATPase_C_sf"/>
</dbReference>
<keyword evidence="7" id="KW-0812">Transmembrane</keyword>
<dbReference type="Pfam" id="PF16927">
    <property type="entry name" value="HisKA_7TM"/>
    <property type="match status" value="1"/>
</dbReference>
<proteinExistence type="predicted"/>
<protein>
    <recommendedName>
        <fullName evidence="2">histidine kinase</fullName>
        <ecNumber evidence="2">2.7.13.3</ecNumber>
    </recommendedName>
</protein>
<keyword evidence="3" id="KW-0808">Transferase</keyword>
<keyword evidence="7" id="KW-1133">Transmembrane helix</keyword>
<comment type="caution">
    <text evidence="9">The sequence shown here is derived from an EMBL/GenBank/DDBJ whole genome shotgun (WGS) entry which is preliminary data.</text>
</comment>
<dbReference type="GO" id="GO:0004673">
    <property type="term" value="F:protein histidine kinase activity"/>
    <property type="evidence" value="ECO:0007669"/>
    <property type="project" value="UniProtKB-EC"/>
</dbReference>
<evidence type="ECO:0000256" key="5">
    <source>
        <dbReference type="ARBA" id="ARBA00022777"/>
    </source>
</evidence>
<dbReference type="Gene3D" id="3.30.565.10">
    <property type="entry name" value="Histidine kinase-like ATPase, C-terminal domain"/>
    <property type="match status" value="1"/>
</dbReference>
<dbReference type="Pfam" id="PF08448">
    <property type="entry name" value="PAS_4"/>
    <property type="match status" value="1"/>
</dbReference>
<feature type="transmembrane region" description="Helical" evidence="7">
    <location>
        <begin position="100"/>
        <end position="125"/>
    </location>
</feature>
<dbReference type="CDD" id="cd00075">
    <property type="entry name" value="HATPase"/>
    <property type="match status" value="1"/>
</dbReference>
<evidence type="ECO:0000256" key="1">
    <source>
        <dbReference type="ARBA" id="ARBA00000085"/>
    </source>
</evidence>
<dbReference type="InterPro" id="IPR035965">
    <property type="entry name" value="PAS-like_dom_sf"/>
</dbReference>
<dbReference type="CDD" id="cd00130">
    <property type="entry name" value="PAS"/>
    <property type="match status" value="1"/>
</dbReference>
<keyword evidence="7" id="KW-0472">Membrane</keyword>
<feature type="transmembrane region" description="Helical" evidence="7">
    <location>
        <begin position="180"/>
        <end position="199"/>
    </location>
</feature>
<dbReference type="NCBIfam" id="TIGR00229">
    <property type="entry name" value="sensory_box"/>
    <property type="match status" value="1"/>
</dbReference>
<evidence type="ECO:0000256" key="4">
    <source>
        <dbReference type="ARBA" id="ARBA00022741"/>
    </source>
</evidence>
<evidence type="ECO:0000256" key="6">
    <source>
        <dbReference type="ARBA" id="ARBA00022840"/>
    </source>
</evidence>
<dbReference type="PROSITE" id="PS50109">
    <property type="entry name" value="HIS_KIN"/>
    <property type="match status" value="1"/>
</dbReference>
<feature type="transmembrane region" description="Helical" evidence="7">
    <location>
        <begin position="145"/>
        <end position="168"/>
    </location>
</feature>
<dbReference type="InterPro" id="IPR013656">
    <property type="entry name" value="PAS_4"/>
</dbReference>
<organism evidence="9 10">
    <name type="scientific">Halorientalis brevis</name>
    <dbReference type="NCBI Taxonomy" id="1126241"/>
    <lineage>
        <taxon>Archaea</taxon>
        <taxon>Methanobacteriati</taxon>
        <taxon>Methanobacteriota</taxon>
        <taxon>Stenosarchaea group</taxon>
        <taxon>Halobacteria</taxon>
        <taxon>Halobacteriales</taxon>
        <taxon>Haloarculaceae</taxon>
        <taxon>Halorientalis</taxon>
    </lineage>
</organism>
<keyword evidence="4" id="KW-0547">Nucleotide-binding</keyword>
<evidence type="ECO:0000313" key="10">
    <source>
        <dbReference type="Proteomes" id="UP001597119"/>
    </source>
</evidence>
<dbReference type="RefSeq" id="WP_247373684.1">
    <property type="nucleotide sequence ID" value="NZ_JALLGV010000001.1"/>
</dbReference>
<gene>
    <name evidence="9" type="ORF">ACFR9U_10395</name>
</gene>
<dbReference type="InterPro" id="IPR000014">
    <property type="entry name" value="PAS"/>
</dbReference>
<evidence type="ECO:0000256" key="3">
    <source>
        <dbReference type="ARBA" id="ARBA00022679"/>
    </source>
</evidence>
<dbReference type="PANTHER" id="PTHR44936:SF10">
    <property type="entry name" value="SENSOR PROTEIN RSTB"/>
    <property type="match status" value="1"/>
</dbReference>
<dbReference type="PANTHER" id="PTHR44936">
    <property type="entry name" value="SENSOR PROTEIN CREC"/>
    <property type="match status" value="1"/>
</dbReference>
<dbReference type="Pfam" id="PF02518">
    <property type="entry name" value="HATPase_c"/>
    <property type="match status" value="1"/>
</dbReference>
<evidence type="ECO:0000259" key="8">
    <source>
        <dbReference type="PROSITE" id="PS50109"/>
    </source>
</evidence>
<dbReference type="PRINTS" id="PR00344">
    <property type="entry name" value="BCTRLSENSOR"/>
</dbReference>
<dbReference type="InterPro" id="IPR031621">
    <property type="entry name" value="HisKA_7TM"/>
</dbReference>
<evidence type="ECO:0000256" key="7">
    <source>
        <dbReference type="SAM" id="Phobius"/>
    </source>
</evidence>
<dbReference type="SMART" id="SM00387">
    <property type="entry name" value="HATPase_c"/>
    <property type="match status" value="1"/>
</dbReference>
<dbReference type="Gene3D" id="3.30.450.20">
    <property type="entry name" value="PAS domain"/>
    <property type="match status" value="1"/>
</dbReference>
<feature type="transmembrane region" description="Helical" evidence="7">
    <location>
        <begin position="69"/>
        <end position="88"/>
    </location>
</feature>
<dbReference type="SMART" id="SM00091">
    <property type="entry name" value="PAS"/>
    <property type="match status" value="1"/>
</dbReference>
<dbReference type="InterPro" id="IPR004358">
    <property type="entry name" value="Sig_transdc_His_kin-like_C"/>
</dbReference>
<reference evidence="9 10" key="1">
    <citation type="journal article" date="2019" name="Int. J. Syst. Evol. Microbiol.">
        <title>The Global Catalogue of Microorganisms (GCM) 10K type strain sequencing project: providing services to taxonomists for standard genome sequencing and annotation.</title>
        <authorList>
            <consortium name="The Broad Institute Genomics Platform"/>
            <consortium name="The Broad Institute Genome Sequencing Center for Infectious Disease"/>
            <person name="Wu L."/>
            <person name="Ma J."/>
        </authorList>
    </citation>
    <scope>NUCLEOTIDE SEQUENCE [LARGE SCALE GENOMIC DNA]</scope>
    <source>
        <strain evidence="9 10">CGMCC 1.12125</strain>
    </source>
</reference>
<dbReference type="InterPro" id="IPR003594">
    <property type="entry name" value="HATPase_dom"/>
</dbReference>
<feature type="domain" description="Histidine kinase" evidence="8">
    <location>
        <begin position="355"/>
        <end position="552"/>
    </location>
</feature>